<dbReference type="PROSITE" id="PS51178">
    <property type="entry name" value="PASTA"/>
    <property type="match status" value="3"/>
</dbReference>
<dbReference type="SMART" id="SM00740">
    <property type="entry name" value="PASTA"/>
    <property type="match status" value="3"/>
</dbReference>
<evidence type="ECO:0000256" key="9">
    <source>
        <dbReference type="SAM" id="MobiDB-lite"/>
    </source>
</evidence>
<evidence type="ECO:0000259" key="12">
    <source>
        <dbReference type="PROSITE" id="PS51178"/>
    </source>
</evidence>
<comment type="catalytic activity">
    <reaction evidence="7">
        <text>L-threonyl-[protein] + ATP = O-phospho-L-threonyl-[protein] + ADP + H(+)</text>
        <dbReference type="Rhea" id="RHEA:46608"/>
        <dbReference type="Rhea" id="RHEA-COMP:11060"/>
        <dbReference type="Rhea" id="RHEA-COMP:11605"/>
        <dbReference type="ChEBI" id="CHEBI:15378"/>
        <dbReference type="ChEBI" id="CHEBI:30013"/>
        <dbReference type="ChEBI" id="CHEBI:30616"/>
        <dbReference type="ChEBI" id="CHEBI:61977"/>
        <dbReference type="ChEBI" id="CHEBI:456216"/>
        <dbReference type="EC" id="2.7.11.1"/>
    </reaction>
</comment>
<dbReference type="GO" id="GO:0004674">
    <property type="term" value="F:protein serine/threonine kinase activity"/>
    <property type="evidence" value="ECO:0007669"/>
    <property type="project" value="UniProtKB-KW"/>
</dbReference>
<dbReference type="NCBIfam" id="NF033483">
    <property type="entry name" value="PknB_PASTA_kin"/>
    <property type="match status" value="1"/>
</dbReference>
<dbReference type="InterPro" id="IPR005543">
    <property type="entry name" value="PASTA_dom"/>
</dbReference>
<gene>
    <name evidence="13" type="ORF">CZ674_08990</name>
</gene>
<evidence type="ECO:0000256" key="1">
    <source>
        <dbReference type="ARBA" id="ARBA00012513"/>
    </source>
</evidence>
<dbReference type="GO" id="GO:0005524">
    <property type="term" value="F:ATP binding"/>
    <property type="evidence" value="ECO:0007669"/>
    <property type="project" value="UniProtKB-KW"/>
</dbReference>
<dbReference type="EMBL" id="FUHU01000038">
    <property type="protein sequence ID" value="SJM63481.1"/>
    <property type="molecule type" value="Genomic_DNA"/>
</dbReference>
<evidence type="ECO:0000256" key="10">
    <source>
        <dbReference type="SAM" id="Phobius"/>
    </source>
</evidence>
<dbReference type="PROSITE" id="PS00108">
    <property type="entry name" value="PROTEIN_KINASE_ST"/>
    <property type="match status" value="1"/>
</dbReference>
<feature type="region of interest" description="Disordered" evidence="9">
    <location>
        <begin position="618"/>
        <end position="638"/>
    </location>
</feature>
<feature type="domain" description="PASTA" evidence="12">
    <location>
        <begin position="504"/>
        <end position="569"/>
    </location>
</feature>
<keyword evidence="2 13" id="KW-0723">Serine/threonine-protein kinase</keyword>
<dbReference type="SUPFAM" id="SSF56112">
    <property type="entry name" value="Protein kinase-like (PK-like)"/>
    <property type="match status" value="1"/>
</dbReference>
<feature type="domain" description="PASTA" evidence="12">
    <location>
        <begin position="363"/>
        <end position="430"/>
    </location>
</feature>
<keyword evidence="10" id="KW-0472">Membrane</keyword>
<keyword evidence="4" id="KW-0547">Nucleotide-binding</keyword>
<dbReference type="PANTHER" id="PTHR43289">
    <property type="entry name" value="MITOGEN-ACTIVATED PROTEIN KINASE KINASE KINASE 20-RELATED"/>
    <property type="match status" value="1"/>
</dbReference>
<proteinExistence type="predicted"/>
<dbReference type="AlphaFoldDB" id="A0A1R4G5M7"/>
<keyword evidence="14" id="KW-1185">Reference proteome</keyword>
<protein>
    <recommendedName>
        <fullName evidence="1">non-specific serine/threonine protein kinase</fullName>
        <ecNumber evidence="1">2.7.11.1</ecNumber>
    </recommendedName>
</protein>
<keyword evidence="3 13" id="KW-0808">Transferase</keyword>
<name>A0A1R4G5M7_9MICO</name>
<feature type="transmembrane region" description="Helical" evidence="10">
    <location>
        <begin position="338"/>
        <end position="359"/>
    </location>
</feature>
<sequence>MTDPLIGRVVDGRYAVGRRIARGGMATVYEAEDQRLDRTVAIKVMHPHLADDQEFRERFIQEAKATARISHPNVVNVYDQGNRGEVAYLIMENVPSITLRDHLLKHGAMTPEQSLQVTEAVLAGLSAAHRAELVHRDIKPENILLANDGRIKIGDFGLARAASANTATGKALLGTIAYLSPELVTRGQADKRSDIYAVGIMLFEMLTGKQPFTGEQPMQIAYQHANDQVPAPSSMEPGIPLSLDLLVEWATQREPDNRPSDAGEMLAQVQQVRAGRGVDAQSHTLVLRAADTQAQTIAHQPVAGPVAHASHPTTTAEVVPGAVAAMTRKSDARRRRGPLWLIAALLVAALLGTTGWWFAIGPGVRVDMPHLAGKTYEQAVSELAAAGFEAAPERVEQPDYDTPPGEILSTDPGPGASVATDTVVTITVSSGRQQLEAPDLTAGMSETEAQAAIEEAGFVFESEFVDRRFNGDVERGGVYLGLLEDRTPFAPGDELEERTKMGYIVSLGGIPAQAGQDADEARGALSAVGLDVNVEERESRDVAEGTIIEVQRPDGAIREGSTITLIVSTGPPMVTMPDVVGMRFDEAIETLEALGFTVVTDTNISVERLWSAFNVEEQTPEPGTELEEGSEVTIKGEF</sequence>
<evidence type="ECO:0000313" key="13">
    <source>
        <dbReference type="EMBL" id="SJM63481.1"/>
    </source>
</evidence>
<accession>A0A1R4G5M7</accession>
<comment type="catalytic activity">
    <reaction evidence="8">
        <text>L-seryl-[protein] + ATP = O-phospho-L-seryl-[protein] + ADP + H(+)</text>
        <dbReference type="Rhea" id="RHEA:17989"/>
        <dbReference type="Rhea" id="RHEA-COMP:9863"/>
        <dbReference type="Rhea" id="RHEA-COMP:11604"/>
        <dbReference type="ChEBI" id="CHEBI:15378"/>
        <dbReference type="ChEBI" id="CHEBI:29999"/>
        <dbReference type="ChEBI" id="CHEBI:30616"/>
        <dbReference type="ChEBI" id="CHEBI:83421"/>
        <dbReference type="ChEBI" id="CHEBI:456216"/>
        <dbReference type="EC" id="2.7.11.1"/>
    </reaction>
</comment>
<evidence type="ECO:0000313" key="14">
    <source>
        <dbReference type="Proteomes" id="UP000195787"/>
    </source>
</evidence>
<reference evidence="13 14" key="1">
    <citation type="submission" date="2017-02" db="EMBL/GenBank/DDBJ databases">
        <authorList>
            <person name="Peterson S.W."/>
        </authorList>
    </citation>
    <scope>NUCLEOTIDE SEQUENCE [LARGE SCALE GENOMIC DNA]</scope>
    <source>
        <strain evidence="13 14">LMG 22410</strain>
    </source>
</reference>
<dbReference type="Proteomes" id="UP000195787">
    <property type="component" value="Unassembled WGS sequence"/>
</dbReference>
<evidence type="ECO:0000256" key="4">
    <source>
        <dbReference type="ARBA" id="ARBA00022741"/>
    </source>
</evidence>
<organism evidence="13 14">
    <name type="scientific">Agrococcus casei LMG 22410</name>
    <dbReference type="NCBI Taxonomy" id="1255656"/>
    <lineage>
        <taxon>Bacteria</taxon>
        <taxon>Bacillati</taxon>
        <taxon>Actinomycetota</taxon>
        <taxon>Actinomycetes</taxon>
        <taxon>Micrococcales</taxon>
        <taxon>Microbacteriaceae</taxon>
        <taxon>Agrococcus</taxon>
    </lineage>
</organism>
<keyword evidence="10" id="KW-0812">Transmembrane</keyword>
<feature type="domain" description="PASTA" evidence="12">
    <location>
        <begin position="570"/>
        <end position="638"/>
    </location>
</feature>
<evidence type="ECO:0000259" key="11">
    <source>
        <dbReference type="PROSITE" id="PS50011"/>
    </source>
</evidence>
<dbReference type="Pfam" id="PF03793">
    <property type="entry name" value="PASTA"/>
    <property type="match status" value="3"/>
</dbReference>
<dbReference type="GO" id="GO:0045717">
    <property type="term" value="P:negative regulation of fatty acid biosynthetic process"/>
    <property type="evidence" value="ECO:0007669"/>
    <property type="project" value="UniProtKB-ARBA"/>
</dbReference>
<evidence type="ECO:0000256" key="2">
    <source>
        <dbReference type="ARBA" id="ARBA00022527"/>
    </source>
</evidence>
<dbReference type="CDD" id="cd14014">
    <property type="entry name" value="STKc_PknB_like"/>
    <property type="match status" value="1"/>
</dbReference>
<keyword evidence="6" id="KW-0067">ATP-binding</keyword>
<feature type="domain" description="Protein kinase" evidence="11">
    <location>
        <begin position="14"/>
        <end position="286"/>
    </location>
</feature>
<dbReference type="InterPro" id="IPR011009">
    <property type="entry name" value="Kinase-like_dom_sf"/>
</dbReference>
<keyword evidence="5 13" id="KW-0418">Kinase</keyword>
<evidence type="ECO:0000256" key="7">
    <source>
        <dbReference type="ARBA" id="ARBA00047899"/>
    </source>
</evidence>
<dbReference type="FunFam" id="1.10.510.10:FF:000021">
    <property type="entry name" value="Serine/threonine protein kinase"/>
    <property type="match status" value="1"/>
</dbReference>
<dbReference type="EC" id="2.7.11.1" evidence="1"/>
<dbReference type="Gene3D" id="3.30.10.20">
    <property type="match status" value="4"/>
</dbReference>
<evidence type="ECO:0000256" key="8">
    <source>
        <dbReference type="ARBA" id="ARBA00048679"/>
    </source>
</evidence>
<dbReference type="SMART" id="SM00220">
    <property type="entry name" value="S_TKc"/>
    <property type="match status" value="1"/>
</dbReference>
<dbReference type="InterPro" id="IPR000719">
    <property type="entry name" value="Prot_kinase_dom"/>
</dbReference>
<evidence type="ECO:0000256" key="5">
    <source>
        <dbReference type="ARBA" id="ARBA00022777"/>
    </source>
</evidence>
<dbReference type="CDD" id="cd06577">
    <property type="entry name" value="PASTA_pknB"/>
    <property type="match status" value="4"/>
</dbReference>
<dbReference type="SUPFAM" id="SSF54184">
    <property type="entry name" value="Penicillin-binding protein 2x (pbp-2x), c-terminal domain"/>
    <property type="match status" value="1"/>
</dbReference>
<dbReference type="Gene3D" id="1.10.510.10">
    <property type="entry name" value="Transferase(Phosphotransferase) domain 1"/>
    <property type="match status" value="1"/>
</dbReference>
<keyword evidence="10" id="KW-1133">Transmembrane helix</keyword>
<evidence type="ECO:0000256" key="3">
    <source>
        <dbReference type="ARBA" id="ARBA00022679"/>
    </source>
</evidence>
<dbReference type="PROSITE" id="PS50011">
    <property type="entry name" value="PROTEIN_KINASE_DOM"/>
    <property type="match status" value="1"/>
</dbReference>
<evidence type="ECO:0000256" key="6">
    <source>
        <dbReference type="ARBA" id="ARBA00022840"/>
    </source>
</evidence>
<dbReference type="InterPro" id="IPR008271">
    <property type="entry name" value="Ser/Thr_kinase_AS"/>
</dbReference>
<dbReference type="GO" id="GO:0106310">
    <property type="term" value="F:protein serine kinase activity"/>
    <property type="evidence" value="ECO:0007669"/>
    <property type="project" value="RHEA"/>
</dbReference>
<dbReference type="Gene3D" id="3.30.200.20">
    <property type="entry name" value="Phosphorylase Kinase, domain 1"/>
    <property type="match status" value="1"/>
</dbReference>
<dbReference type="Pfam" id="PF00069">
    <property type="entry name" value="Pkinase"/>
    <property type="match status" value="1"/>
</dbReference>
<dbReference type="FunFam" id="3.30.200.20:FF:000035">
    <property type="entry name" value="Serine/threonine protein kinase Stk1"/>
    <property type="match status" value="1"/>
</dbReference>
<dbReference type="PANTHER" id="PTHR43289:SF34">
    <property type="entry name" value="SERINE_THREONINE-PROTEIN KINASE YBDM-RELATED"/>
    <property type="match status" value="1"/>
</dbReference>